<dbReference type="UniPathway" id="UPA00372">
    <property type="reaction ID" value="UER00547"/>
</dbReference>
<dbReference type="Pfam" id="PF00501">
    <property type="entry name" value="AMP-binding"/>
    <property type="match status" value="2"/>
</dbReference>
<dbReference type="Gramene" id="Solyc01g109180.3.1">
    <property type="protein sequence ID" value="Solyc01g109180.3.1"/>
    <property type="gene ID" value="Solyc01g109180.3"/>
</dbReference>
<evidence type="ECO:0000256" key="5">
    <source>
        <dbReference type="ARBA" id="ARBA00022832"/>
    </source>
</evidence>
<keyword evidence="7" id="KW-0587">Phenylpropanoid metabolism</keyword>
<dbReference type="InterPro" id="IPR042099">
    <property type="entry name" value="ANL_N_sf"/>
</dbReference>
<evidence type="ECO:0000256" key="2">
    <source>
        <dbReference type="ARBA" id="ARBA00006432"/>
    </source>
</evidence>
<keyword evidence="6 9" id="KW-0067">ATP-binding</keyword>
<dbReference type="Proteomes" id="UP000004994">
    <property type="component" value="Chromosome 1"/>
</dbReference>
<name>A0A3Q7ETD1_SOLLC</name>
<evidence type="ECO:0000256" key="8">
    <source>
        <dbReference type="ARBA" id="ARBA00026121"/>
    </source>
</evidence>
<evidence type="ECO:0000256" key="1">
    <source>
        <dbReference type="ARBA" id="ARBA00004930"/>
    </source>
</evidence>
<evidence type="ECO:0000259" key="11">
    <source>
        <dbReference type="Pfam" id="PF00501"/>
    </source>
</evidence>
<dbReference type="InterPro" id="IPR000873">
    <property type="entry name" value="AMP-dep_synth/lig_dom"/>
</dbReference>
<dbReference type="PANTHER" id="PTHR43272">
    <property type="entry name" value="LONG-CHAIN-FATTY-ACID--COA LIGASE"/>
    <property type="match status" value="1"/>
</dbReference>
<dbReference type="EC" id="6.2.1.3" evidence="8 9"/>
<dbReference type="PROSITE" id="PS00455">
    <property type="entry name" value="AMP_BINDING"/>
    <property type="match status" value="1"/>
</dbReference>
<dbReference type="FunCoup" id="A0A3Q7ETD1">
    <property type="interactions" value="136"/>
</dbReference>
<dbReference type="InParanoid" id="A0A3Q7ETD1"/>
<dbReference type="SUPFAM" id="SSF56801">
    <property type="entry name" value="Acetyl-CoA synthetase-like"/>
    <property type="match status" value="1"/>
</dbReference>
<comment type="function">
    <text evidence="9">Catalyzes the conversion of long-chain fatty acids to their active form acyl-CoAs for both synthesis of cellular lipids, and degradation via beta-oxidation.</text>
</comment>
<accession>A0A3Q7ETD1</accession>
<evidence type="ECO:0000256" key="10">
    <source>
        <dbReference type="SAM" id="MobiDB-lite"/>
    </source>
</evidence>
<feature type="domain" description="AMP-dependent synthetase/ligase" evidence="11">
    <location>
        <begin position="164"/>
        <end position="473"/>
    </location>
</feature>
<dbReference type="GO" id="GO:0009698">
    <property type="term" value="P:phenylpropanoid metabolic process"/>
    <property type="evidence" value="ECO:0007669"/>
    <property type="project" value="UniProtKB-KW"/>
</dbReference>
<dbReference type="STRING" id="4081.A0A3Q7ETD1"/>
<keyword evidence="13" id="KW-1185">Reference proteome</keyword>
<evidence type="ECO:0000313" key="12">
    <source>
        <dbReference type="EnsemblPlants" id="Solyc01g109180.3.1"/>
    </source>
</evidence>
<dbReference type="PANTHER" id="PTHR43272:SF4">
    <property type="entry name" value="LONG CHAIN ACYL-COA SYNTHETASE 2"/>
    <property type="match status" value="1"/>
</dbReference>
<proteinExistence type="inferred from homology"/>
<dbReference type="GO" id="GO:0005783">
    <property type="term" value="C:endoplasmic reticulum"/>
    <property type="evidence" value="ECO:0000318"/>
    <property type="project" value="GO_Central"/>
</dbReference>
<dbReference type="InterPro" id="IPR045311">
    <property type="entry name" value="LC-FACS_euk"/>
</dbReference>
<reference evidence="12" key="2">
    <citation type="submission" date="2019-01" db="UniProtKB">
        <authorList>
            <consortium name="EnsemblPlants"/>
        </authorList>
    </citation>
    <scope>IDENTIFICATION</scope>
    <source>
        <strain evidence="12">cv. Heinz 1706</strain>
    </source>
</reference>
<sequence>MSNYTVKVEETRPPSDGKPSAGPVYRNIYAKDGLMEMPTRFESPWDFFSESVKKNPKNQMLGRRQVVDKKAGPYSWLTYEEVYETTIKIGSAIRNRGVNPGDRCGIYGVNCPEWIMAMEILSCLSKCNSYLKSSKSNLYIFYEAIVSFGNISSTQRSEAEEQGVACFSWEEFVQMGSLDHELPQKRKTDISSIMYTSGTTGEPKGVILTNGAFMGEVLSMDQLLVETDKEGTGEDVYFSFLPLAHIFDQIIETYCIYRGASIGFWQGVRHIYSFCTELLKAFLLLKTCCVFKDIRYLIEDLLVLKPTIFCGVPRVYDRIYTGVMDKIEAGGTLKKLLFQFAYNYKLRNMEKGLRQDEAAPRFDRLVFDKIKLAFGGRVRLMLSGAAPLPKHVEEFLRVTCCCSLSQGYGLTESCGGCLTSIANVHSMTGTVGVPMTTIEARLESVPEMGYDALASVPRGEICLRGKTLFSGYHKREDLTKSVLVDGWFHTGDIGEWQPDGAMKIIDRKKNIFKLSQGEYVAVENIEGVYSRCPLVTSVSLNISTSGWSIFPVYPVSLMLFRFSRHGLCMFYTHTNSSPGSQIWIYGNSFESFLVAVVVPERKAIEEWASNNQETGDFSSLCNNTKARKYILDELNSTARKHQKILPQLRGFEMLRAVHLEPNPFDIERELVTPTFKLKRPQLLNYYKDIVDQLYKEAKAKTA</sequence>
<dbReference type="EnsemblPlants" id="Solyc01g109180.3.1">
    <property type="protein sequence ID" value="Solyc01g109180.3.1"/>
    <property type="gene ID" value="Solyc01g109180.3"/>
</dbReference>
<dbReference type="GO" id="GO:0005524">
    <property type="term" value="F:ATP binding"/>
    <property type="evidence" value="ECO:0007669"/>
    <property type="project" value="UniProtKB-KW"/>
</dbReference>
<evidence type="ECO:0000313" key="13">
    <source>
        <dbReference type="Proteomes" id="UP000004994"/>
    </source>
</evidence>
<feature type="region of interest" description="Disordered" evidence="10">
    <location>
        <begin position="1"/>
        <end position="22"/>
    </location>
</feature>
<dbReference type="InterPro" id="IPR020845">
    <property type="entry name" value="AMP-binding_CS"/>
</dbReference>
<evidence type="ECO:0000256" key="7">
    <source>
        <dbReference type="ARBA" id="ARBA00023051"/>
    </source>
</evidence>
<organism evidence="12">
    <name type="scientific">Solanum lycopersicum</name>
    <name type="common">Tomato</name>
    <name type="synonym">Lycopersicon esculentum</name>
    <dbReference type="NCBI Taxonomy" id="4081"/>
    <lineage>
        <taxon>Eukaryota</taxon>
        <taxon>Viridiplantae</taxon>
        <taxon>Streptophyta</taxon>
        <taxon>Embryophyta</taxon>
        <taxon>Tracheophyta</taxon>
        <taxon>Spermatophyta</taxon>
        <taxon>Magnoliopsida</taxon>
        <taxon>eudicotyledons</taxon>
        <taxon>Gunneridae</taxon>
        <taxon>Pentapetalae</taxon>
        <taxon>asterids</taxon>
        <taxon>lamiids</taxon>
        <taxon>Solanales</taxon>
        <taxon>Solanaceae</taxon>
        <taxon>Solanoideae</taxon>
        <taxon>Solaneae</taxon>
        <taxon>Solanum</taxon>
        <taxon>Solanum subgen. Lycopersicon</taxon>
    </lineage>
</organism>
<comment type="pathway">
    <text evidence="1">Phytoalexin biosynthesis; 3,4',5-trihydroxystilbene biosynthesis; 3,4',5-trihydroxystilbene from trans-4-coumarate: step 1/2.</text>
</comment>
<dbReference type="Gene3D" id="3.40.50.12780">
    <property type="entry name" value="N-terminal domain of ligase-like"/>
    <property type="match status" value="1"/>
</dbReference>
<dbReference type="CDD" id="cd05927">
    <property type="entry name" value="LC-FACS_euk"/>
    <property type="match status" value="1"/>
</dbReference>
<evidence type="ECO:0000256" key="6">
    <source>
        <dbReference type="ARBA" id="ARBA00022840"/>
    </source>
</evidence>
<keyword evidence="5 9" id="KW-0276">Fatty acid metabolism</keyword>
<keyword evidence="3 9" id="KW-0436">Ligase</keyword>
<dbReference type="GO" id="GO:0004467">
    <property type="term" value="F:long-chain fatty acid-CoA ligase activity"/>
    <property type="evidence" value="ECO:0000318"/>
    <property type="project" value="GO_Central"/>
</dbReference>
<feature type="domain" description="AMP-dependent synthetase/ligase" evidence="11">
    <location>
        <begin position="57"/>
        <end position="118"/>
    </location>
</feature>
<dbReference type="GO" id="GO:0016020">
    <property type="term" value="C:membrane"/>
    <property type="evidence" value="ECO:0000318"/>
    <property type="project" value="GO_Central"/>
</dbReference>
<evidence type="ECO:0000256" key="4">
    <source>
        <dbReference type="ARBA" id="ARBA00022741"/>
    </source>
</evidence>
<dbReference type="OMA" id="EWIVRDS"/>
<reference evidence="12" key="1">
    <citation type="journal article" date="2012" name="Nature">
        <title>The tomato genome sequence provides insights into fleshy fruit evolution.</title>
        <authorList>
            <consortium name="Tomato Genome Consortium"/>
        </authorList>
    </citation>
    <scope>NUCLEOTIDE SEQUENCE [LARGE SCALE GENOMIC DNA]</scope>
    <source>
        <strain evidence="12">cv. Heinz 1706</strain>
    </source>
</reference>
<keyword evidence="9" id="KW-0443">Lipid metabolism</keyword>
<keyword evidence="4 9" id="KW-0547">Nucleotide-binding</keyword>
<dbReference type="GO" id="GO:0010025">
    <property type="term" value="P:wax biosynthetic process"/>
    <property type="evidence" value="ECO:0000318"/>
    <property type="project" value="GO_Central"/>
</dbReference>
<evidence type="ECO:0000256" key="9">
    <source>
        <dbReference type="RuleBase" id="RU369030"/>
    </source>
</evidence>
<dbReference type="AlphaFoldDB" id="A0A3Q7ETD1"/>
<protein>
    <recommendedName>
        <fullName evidence="8 9">Long-chain-fatty-acid--CoA ligase</fullName>
        <ecNumber evidence="8 9">6.2.1.3</ecNumber>
    </recommendedName>
</protein>
<dbReference type="GO" id="GO:0010143">
    <property type="term" value="P:cutin biosynthetic process"/>
    <property type="evidence" value="ECO:0000318"/>
    <property type="project" value="GO_Central"/>
</dbReference>
<comment type="similarity">
    <text evidence="2 9">Belongs to the ATP-dependent AMP-binding enzyme family.</text>
</comment>
<evidence type="ECO:0000256" key="3">
    <source>
        <dbReference type="ARBA" id="ARBA00022598"/>
    </source>
</evidence>
<comment type="catalytic activity">
    <reaction evidence="9">
        <text>a long-chain fatty acid + ATP + CoA = a long-chain fatty acyl-CoA + AMP + diphosphate</text>
        <dbReference type="Rhea" id="RHEA:15421"/>
        <dbReference type="ChEBI" id="CHEBI:30616"/>
        <dbReference type="ChEBI" id="CHEBI:33019"/>
        <dbReference type="ChEBI" id="CHEBI:57287"/>
        <dbReference type="ChEBI" id="CHEBI:57560"/>
        <dbReference type="ChEBI" id="CHEBI:83139"/>
        <dbReference type="ChEBI" id="CHEBI:456215"/>
        <dbReference type="EC" id="6.2.1.3"/>
    </reaction>
</comment>